<accession>A0A1G7GPK5</accession>
<dbReference type="EMBL" id="FNBA01000003">
    <property type="protein sequence ID" value="SDE90044.1"/>
    <property type="molecule type" value="Genomic_DNA"/>
</dbReference>
<protein>
    <submittedName>
        <fullName evidence="3">ABC-type Fe3+-hydroxamate transport system, substrate-binding protein</fullName>
    </submittedName>
</protein>
<dbReference type="NCBIfam" id="NF038402">
    <property type="entry name" value="TroA_like"/>
    <property type="match status" value="1"/>
</dbReference>
<name>A0A1G7GPK5_9FLAO</name>
<dbReference type="STRING" id="227084.SAMN05421855_103261"/>
<dbReference type="InterPro" id="IPR002491">
    <property type="entry name" value="ABC_transptr_periplasmic_BD"/>
</dbReference>
<dbReference type="InterPro" id="IPR054828">
    <property type="entry name" value="Vit_B12_bind_prot"/>
</dbReference>
<dbReference type="SUPFAM" id="SSF53807">
    <property type="entry name" value="Helical backbone' metal receptor"/>
    <property type="match status" value="1"/>
</dbReference>
<feature type="domain" description="Fe/B12 periplasmic-binding" evidence="2">
    <location>
        <begin position="19"/>
        <end position="257"/>
    </location>
</feature>
<dbReference type="PANTHER" id="PTHR30535">
    <property type="entry name" value="VITAMIN B12-BINDING PROTEIN"/>
    <property type="match status" value="1"/>
</dbReference>
<organism evidence="3 4">
    <name type="scientific">Ulvibacter litoralis</name>
    <dbReference type="NCBI Taxonomy" id="227084"/>
    <lineage>
        <taxon>Bacteria</taxon>
        <taxon>Pseudomonadati</taxon>
        <taxon>Bacteroidota</taxon>
        <taxon>Flavobacteriia</taxon>
        <taxon>Flavobacteriales</taxon>
        <taxon>Flavobacteriaceae</taxon>
        <taxon>Ulvibacter</taxon>
    </lineage>
</organism>
<evidence type="ECO:0000313" key="4">
    <source>
        <dbReference type="Proteomes" id="UP000199321"/>
    </source>
</evidence>
<keyword evidence="1" id="KW-0732">Signal</keyword>
<proteinExistence type="predicted"/>
<reference evidence="3 4" key="1">
    <citation type="submission" date="2016-10" db="EMBL/GenBank/DDBJ databases">
        <authorList>
            <person name="de Groot N.N."/>
        </authorList>
    </citation>
    <scope>NUCLEOTIDE SEQUENCE [LARGE SCALE GENOMIC DNA]</scope>
    <source>
        <strain evidence="3 4">DSM 16195</strain>
    </source>
</reference>
<dbReference type="InterPro" id="IPR050902">
    <property type="entry name" value="ABC_Transporter_SBP"/>
</dbReference>
<sequence length="257" mass="29176">MLVKDQLNRAVDLPEIPKRIVSLVPSQTELLVDLGLASKLVGVTKFCVHPHNLRKESTVVGGTKKVDFDKIRKLQPDIIICNKEENTEEIVAFCSGIAPVWVSDIFTLDDALMMISQLGEIFNVSEKASEVCVTISKEAALFSVYMKDKPVKKVAYLIWKNPYMIAGKNTFINAMLAQNKFENILSDANTRYPEVSLSELRKVDLVLLSSEPYPFKKKHIKEIKKALQKEVLLIDGEYFSWYGSRLQNAFTYFKSLH</sequence>
<dbReference type="RefSeq" id="WP_093144372.1">
    <property type="nucleotide sequence ID" value="NZ_BMWO01000003.1"/>
</dbReference>
<dbReference type="Proteomes" id="UP000199321">
    <property type="component" value="Unassembled WGS sequence"/>
</dbReference>
<evidence type="ECO:0000259" key="2">
    <source>
        <dbReference type="PROSITE" id="PS50983"/>
    </source>
</evidence>
<dbReference type="Pfam" id="PF01497">
    <property type="entry name" value="Peripla_BP_2"/>
    <property type="match status" value="1"/>
</dbReference>
<evidence type="ECO:0000256" key="1">
    <source>
        <dbReference type="ARBA" id="ARBA00022729"/>
    </source>
</evidence>
<keyword evidence="4" id="KW-1185">Reference proteome</keyword>
<gene>
    <name evidence="3" type="ORF">SAMN05421855_103261</name>
</gene>
<dbReference type="AlphaFoldDB" id="A0A1G7GPK5"/>
<evidence type="ECO:0000313" key="3">
    <source>
        <dbReference type="EMBL" id="SDE90044.1"/>
    </source>
</evidence>
<dbReference type="Gene3D" id="3.40.50.1980">
    <property type="entry name" value="Nitrogenase molybdenum iron protein domain"/>
    <property type="match status" value="2"/>
</dbReference>
<dbReference type="PANTHER" id="PTHR30535:SF35">
    <property type="entry name" value="PERIPLASMIC BINDING PROTEIN"/>
    <property type="match status" value="1"/>
</dbReference>
<dbReference type="PROSITE" id="PS50983">
    <property type="entry name" value="FE_B12_PBP"/>
    <property type="match status" value="1"/>
</dbReference>
<dbReference type="OrthoDB" id="9816357at2"/>